<dbReference type="Pfam" id="PF12680">
    <property type="entry name" value="SnoaL_2"/>
    <property type="match status" value="1"/>
</dbReference>
<feature type="domain" description="Amidohydrolase-related" evidence="1">
    <location>
        <begin position="73"/>
        <end position="454"/>
    </location>
</feature>
<dbReference type="SUPFAM" id="SSF51338">
    <property type="entry name" value="Composite domain of metallo-dependent hydrolases"/>
    <property type="match status" value="1"/>
</dbReference>
<dbReference type="AlphaFoldDB" id="A0A926JUE2"/>
<protein>
    <submittedName>
        <fullName evidence="3">Amidohydrolase family protein</fullName>
    </submittedName>
</protein>
<dbReference type="PANTHER" id="PTHR43135:SF3">
    <property type="entry name" value="ALPHA-D-RIBOSE 1-METHYLPHOSPHONATE 5-TRIPHOSPHATE DIPHOSPHATASE"/>
    <property type="match status" value="1"/>
</dbReference>
<name>A0A926JUE2_9FLAO</name>
<dbReference type="Gene3D" id="3.20.20.140">
    <property type="entry name" value="Metal-dependent hydrolases"/>
    <property type="match status" value="1"/>
</dbReference>
<feature type="domain" description="SnoaL-like" evidence="2">
    <location>
        <begin position="469"/>
        <end position="565"/>
    </location>
</feature>
<dbReference type="Proteomes" id="UP000653730">
    <property type="component" value="Unassembled WGS sequence"/>
</dbReference>
<evidence type="ECO:0000313" key="4">
    <source>
        <dbReference type="Proteomes" id="UP000653730"/>
    </source>
</evidence>
<dbReference type="InterPro" id="IPR032710">
    <property type="entry name" value="NTF2-like_dom_sf"/>
</dbReference>
<dbReference type="SUPFAM" id="SSF51556">
    <property type="entry name" value="Metallo-dependent hydrolases"/>
    <property type="match status" value="1"/>
</dbReference>
<evidence type="ECO:0000259" key="2">
    <source>
        <dbReference type="Pfam" id="PF12680"/>
    </source>
</evidence>
<reference evidence="3 4" key="1">
    <citation type="submission" date="2020-09" db="EMBL/GenBank/DDBJ databases">
        <title>Sinomicrobium weinanense sp. nov., a halophilic bacteria isolated from saline-alkali soil.</title>
        <authorList>
            <person name="Wu P."/>
            <person name="Ren H."/>
            <person name="Mei Y."/>
            <person name="Liang Y."/>
            <person name="Chen Z."/>
        </authorList>
    </citation>
    <scope>NUCLEOTIDE SEQUENCE [LARGE SCALE GENOMIC DNA]</scope>
    <source>
        <strain evidence="3 4">FJxs</strain>
    </source>
</reference>
<dbReference type="Gene3D" id="2.30.40.10">
    <property type="entry name" value="Urease, subunit C, domain 1"/>
    <property type="match status" value="1"/>
</dbReference>
<dbReference type="PANTHER" id="PTHR43135">
    <property type="entry name" value="ALPHA-D-RIBOSE 1-METHYLPHOSPHONATE 5-TRIPHOSPHATE DIPHOSPHATASE"/>
    <property type="match status" value="1"/>
</dbReference>
<dbReference type="GO" id="GO:0016810">
    <property type="term" value="F:hydrolase activity, acting on carbon-nitrogen (but not peptide) bonds"/>
    <property type="evidence" value="ECO:0007669"/>
    <property type="project" value="InterPro"/>
</dbReference>
<evidence type="ECO:0000313" key="3">
    <source>
        <dbReference type="EMBL" id="MBC9797376.1"/>
    </source>
</evidence>
<dbReference type="Pfam" id="PF01979">
    <property type="entry name" value="Amidohydro_1"/>
    <property type="match status" value="1"/>
</dbReference>
<dbReference type="SUPFAM" id="SSF54427">
    <property type="entry name" value="NTF2-like"/>
    <property type="match status" value="1"/>
</dbReference>
<accession>A0A926JUE2</accession>
<dbReference type="Gene3D" id="3.10.450.50">
    <property type="match status" value="1"/>
</dbReference>
<dbReference type="InterPro" id="IPR051781">
    <property type="entry name" value="Metallo-dep_Hydrolase"/>
</dbReference>
<dbReference type="InterPro" id="IPR011059">
    <property type="entry name" value="Metal-dep_hydrolase_composite"/>
</dbReference>
<dbReference type="InterPro" id="IPR032466">
    <property type="entry name" value="Metal_Hydrolase"/>
</dbReference>
<organism evidence="3 4">
    <name type="scientific">Sinomicrobium weinanense</name>
    <dbReference type="NCBI Taxonomy" id="2842200"/>
    <lineage>
        <taxon>Bacteria</taxon>
        <taxon>Pseudomonadati</taxon>
        <taxon>Bacteroidota</taxon>
        <taxon>Flavobacteriia</taxon>
        <taxon>Flavobacteriales</taxon>
        <taxon>Flavobacteriaceae</taxon>
        <taxon>Sinomicrobium</taxon>
    </lineage>
</organism>
<keyword evidence="4" id="KW-1185">Reference proteome</keyword>
<dbReference type="InterPro" id="IPR037401">
    <property type="entry name" value="SnoaL-like"/>
</dbReference>
<gene>
    <name evidence="3" type="ORF">IBL28_15485</name>
</gene>
<dbReference type="InterPro" id="IPR006680">
    <property type="entry name" value="Amidohydro-rel"/>
</dbReference>
<sequence>MKNILFLLLFLSFVPVLFAQETIIRNISLIDVNTGKTSNRTVVISGDKIEQIAKPGKIKYSEKDSIIDGTGKYLMPGLVDSHIHFFQSGGLYTRPDAIDLRNMFSYEKEREQGLKNTKDYLKRYLRLGITTVVDVGGPFSNFAIRDSVSKELIAPDILVTGPLFSIVARPKLALDDPPIVKVSSAKDIDSLFTKMLPYKPDFIKVWYIANDEYPAKKSFPLVEHVGKLAAANGLKLAVHSTQLQTARLAVQAGASILVHSVDDHVIPDDFIKVLKKKNVTYIPTLIVSRNYYKAFSGTPGDHPQDLKWANPHAYGSLKDLETVEQEKWPSVVKWLKENGIPEVISRNDSIMAVNLRKLIKTGVNIATGTDAGNIGTQHASSYIQELRAMQDAGLTTAEILKASTVNPASAFGLENSTGIVEEGKQADLLLLNKNPLESLDNLNSIYRVIKKGQVIQPDSILTESPEMVVQRQVNAYNARNMDAFLDTYSGNVEIFDADGKRIMQGKEMMRANYQKLFDRTSNLHCEIENRIIINNKVIDKEKVRAGERTFHAVAMYKVENGKITQVDFIK</sequence>
<dbReference type="EMBL" id="JACVDC010000056">
    <property type="protein sequence ID" value="MBC9797376.1"/>
    <property type="molecule type" value="Genomic_DNA"/>
</dbReference>
<proteinExistence type="predicted"/>
<comment type="caution">
    <text evidence="3">The sequence shown here is derived from an EMBL/GenBank/DDBJ whole genome shotgun (WGS) entry which is preliminary data.</text>
</comment>
<evidence type="ECO:0000259" key="1">
    <source>
        <dbReference type="Pfam" id="PF01979"/>
    </source>
</evidence>
<dbReference type="RefSeq" id="WP_187966509.1">
    <property type="nucleotide sequence ID" value="NZ_JACVDC010000056.1"/>
</dbReference>